<dbReference type="GO" id="GO:0004439">
    <property type="term" value="F:phosphatidylinositol-4,5-bisphosphate 5-phosphatase activity"/>
    <property type="evidence" value="ECO:0007669"/>
    <property type="project" value="TreeGrafter"/>
</dbReference>
<feature type="domain" description="Inositol polyphosphate-related phosphatase" evidence="1">
    <location>
        <begin position="136"/>
        <end position="467"/>
    </location>
</feature>
<dbReference type="Pfam" id="PF22669">
    <property type="entry name" value="Exo_endo_phos2"/>
    <property type="match status" value="1"/>
</dbReference>
<dbReference type="SMART" id="SM00128">
    <property type="entry name" value="IPPc"/>
    <property type="match status" value="1"/>
</dbReference>
<dbReference type="AlphaFoldDB" id="A0A6B2FV63"/>
<accession>A0A6B2FV63</accession>
<dbReference type="EMBL" id="GHBR01000005">
    <property type="protein sequence ID" value="NDJ95604.1"/>
    <property type="molecule type" value="Transcribed_RNA"/>
</dbReference>
<evidence type="ECO:0000313" key="2">
    <source>
        <dbReference type="EMBL" id="NDJ95604.1"/>
    </source>
</evidence>
<dbReference type="PANTHER" id="PTHR11200:SF257">
    <property type="entry name" value="PHOSPHOINOSITIDE 5-PHOSPHATASE"/>
    <property type="match status" value="1"/>
</dbReference>
<dbReference type="GO" id="GO:0046856">
    <property type="term" value="P:phosphatidylinositol dephosphorylation"/>
    <property type="evidence" value="ECO:0007669"/>
    <property type="project" value="InterPro"/>
</dbReference>
<dbReference type="SUPFAM" id="SSF56219">
    <property type="entry name" value="DNase I-like"/>
    <property type="match status" value="1"/>
</dbReference>
<dbReference type="InterPro" id="IPR036691">
    <property type="entry name" value="Endo/exonu/phosph_ase_sf"/>
</dbReference>
<organism evidence="2">
    <name type="scientific">Myxobolus squamalis</name>
    <name type="common">Myxosporean</name>
    <dbReference type="NCBI Taxonomy" id="59785"/>
    <lineage>
        <taxon>Eukaryota</taxon>
        <taxon>Metazoa</taxon>
        <taxon>Cnidaria</taxon>
        <taxon>Myxozoa</taxon>
        <taxon>Myxosporea</taxon>
        <taxon>Bivalvulida</taxon>
        <taxon>Platysporina</taxon>
        <taxon>Myxobolidae</taxon>
        <taxon>Myxobolus</taxon>
    </lineage>
</organism>
<evidence type="ECO:0000259" key="1">
    <source>
        <dbReference type="SMART" id="SM00128"/>
    </source>
</evidence>
<sequence>MIEFQIKSLGVYNFHVLSLCRVQDILKGMWFTNGNCCSQNYAGTVALEKSKTNMSSILRDTKTNIKRAFVSNFTDSRRNASISKLCSINQPILLFKSSYASIALLCLPSVFKTSSVSPPHLLINLIKRASEYVDEKHLKFYIGTWNVAGGCERLTDPRLIFNSKIQDWLLDAPNMFPQYINKEYSFTQTTSDSDLIVVGLQEMIDLTASNILMYNQDQLVLWNQFLGKLISRDEPYVLVSSAQLVGVGLFIFARERHIDHIENVSMNYVKTGLGGATGNKGAVAISMKLYSSDVCFICVHMSAGNSANSLSQRNQDYQDIYNQLSFDRDRLVSSHDFVFWLGDLNYRLNLSPDEAKFYLQQNNIANLLLKDQLIIDMLLKRVFNGFKEGPITFYPTYKYDFNDDRYDTSEKSRVPSYTDRILWREYSRLPHKSENSITQIFYGRTENLVSDHRPVCALFDVVVNRLNPKKLLKVYTELLANAVYGQLSIQYTISETGPGNFTLSDILNKLADMIPGFVLYRMNRNILTLTYPYIEDLSKVPRMLEFPGLSLLLKIIPCKPLEELEKIVINHIKVVADASCDDPQTHKHKISDLISFDDIVDDTITKKAAPESNYLDDLNLCFLKTDKNELFGNSDTDDFLLYSSETPPLISTEYCFCLLFGISYHSNLYTNKGNTFTPKKSSFYLPETSLVSCQSLNAISGSLNALDFTDNQIDAKSQSIFYNPGSSDKLDEST</sequence>
<protein>
    <submittedName>
        <fullName evidence="2">Synaptojanin-1 (Trinotate prediction)</fullName>
    </submittedName>
</protein>
<reference evidence="2" key="1">
    <citation type="submission" date="2018-11" db="EMBL/GenBank/DDBJ databases">
        <title>Myxobolus squamalis genome and transcriptome.</title>
        <authorList>
            <person name="Yahalomi D."/>
            <person name="Atkinson S.D."/>
            <person name="Neuhof M."/>
            <person name="Chang E.S."/>
            <person name="Philippe H."/>
            <person name="Cartwright P."/>
            <person name="Bartholomew J.L."/>
            <person name="Huchon D."/>
        </authorList>
    </citation>
    <scope>NUCLEOTIDE SEQUENCE</scope>
    <source>
        <strain evidence="2">71B08</strain>
        <tissue evidence="2">Whole</tissue>
    </source>
</reference>
<dbReference type="PANTHER" id="PTHR11200">
    <property type="entry name" value="INOSITOL 5-PHOSPHATASE"/>
    <property type="match status" value="1"/>
</dbReference>
<proteinExistence type="predicted"/>
<dbReference type="Gene3D" id="3.60.10.10">
    <property type="entry name" value="Endonuclease/exonuclease/phosphatase"/>
    <property type="match status" value="1"/>
</dbReference>
<dbReference type="InterPro" id="IPR046985">
    <property type="entry name" value="IP5"/>
</dbReference>
<dbReference type="InterPro" id="IPR000300">
    <property type="entry name" value="IPPc"/>
</dbReference>
<name>A0A6B2FV63_MYXSQ</name>